<gene>
    <name evidence="3" type="ORF">Q4481_21175</name>
</gene>
<dbReference type="InterPro" id="IPR051472">
    <property type="entry name" value="T3SS_Stator/FliH"/>
</dbReference>
<sequence>MVDYYRLKEVGLQIGAGTRIIKRAEMADVENATDIIIAARQKAAEIVAEAERLREAERRRGYEEGLKAAEVESFERLIREQTLFDDALERSRGEITELVLRCTRAIVQHLNPVDVAVSMTRSALGRMRREKRCQLYAPATIAAEIQTRLETILADFPEIELVDVVEDASLNAPNVVLVSALGRVSCSVDEAVMALEAALHGGMSGRTRPEPAAVPQFGVEP</sequence>
<reference evidence="3" key="1">
    <citation type="journal article" date="2015" name="Int. J. Syst. Evol. Microbiol.">
        <title>Rhizobium alvei sp. nov., isolated from a freshwater river.</title>
        <authorList>
            <person name="Sheu S.Y."/>
            <person name="Huang H.W."/>
            <person name="Young C.C."/>
            <person name="Chen W.M."/>
        </authorList>
    </citation>
    <scope>NUCLEOTIDE SEQUENCE</scope>
    <source>
        <strain evidence="3">TNR-22</strain>
    </source>
</reference>
<dbReference type="EMBL" id="JAUOZU010000018">
    <property type="protein sequence ID" value="MDO6966474.1"/>
    <property type="molecule type" value="Genomic_DNA"/>
</dbReference>
<dbReference type="PANTHER" id="PTHR34982">
    <property type="entry name" value="YOP PROTEINS TRANSLOCATION PROTEIN L"/>
    <property type="match status" value="1"/>
</dbReference>
<protein>
    <submittedName>
        <fullName evidence="3">Uncharacterized protein</fullName>
    </submittedName>
</protein>
<keyword evidence="2" id="KW-0653">Protein transport</keyword>
<keyword evidence="1" id="KW-0813">Transport</keyword>
<dbReference type="Proteomes" id="UP001174932">
    <property type="component" value="Unassembled WGS sequence"/>
</dbReference>
<comment type="caution">
    <text evidence="3">The sequence shown here is derived from an EMBL/GenBank/DDBJ whole genome shotgun (WGS) entry which is preliminary data.</text>
</comment>
<dbReference type="PANTHER" id="PTHR34982:SF4">
    <property type="entry name" value="TYPE 3 SECRETION SYSTEM STATOR PROTEIN"/>
    <property type="match status" value="1"/>
</dbReference>
<organism evidence="3 4">
    <name type="scientific">Rhizobium alvei</name>
    <dbReference type="NCBI Taxonomy" id="1132659"/>
    <lineage>
        <taxon>Bacteria</taxon>
        <taxon>Pseudomonadati</taxon>
        <taxon>Pseudomonadota</taxon>
        <taxon>Alphaproteobacteria</taxon>
        <taxon>Hyphomicrobiales</taxon>
        <taxon>Rhizobiaceae</taxon>
        <taxon>Rhizobium/Agrobacterium group</taxon>
        <taxon>Rhizobium</taxon>
    </lineage>
</organism>
<reference evidence="3" key="2">
    <citation type="submission" date="2023-07" db="EMBL/GenBank/DDBJ databases">
        <authorList>
            <person name="Shen H."/>
        </authorList>
    </citation>
    <scope>NUCLEOTIDE SEQUENCE</scope>
    <source>
        <strain evidence="3">TNR-22</strain>
    </source>
</reference>
<evidence type="ECO:0000313" key="3">
    <source>
        <dbReference type="EMBL" id="MDO6966474.1"/>
    </source>
</evidence>
<dbReference type="RefSeq" id="WP_304378402.1">
    <property type="nucleotide sequence ID" value="NZ_JAUOZU010000018.1"/>
</dbReference>
<accession>A0ABT8YT09</accession>
<name>A0ABT8YT09_9HYPH</name>
<evidence type="ECO:0000313" key="4">
    <source>
        <dbReference type="Proteomes" id="UP001174932"/>
    </source>
</evidence>
<evidence type="ECO:0000256" key="2">
    <source>
        <dbReference type="ARBA" id="ARBA00022927"/>
    </source>
</evidence>
<keyword evidence="4" id="KW-1185">Reference proteome</keyword>
<proteinExistence type="predicted"/>
<evidence type="ECO:0000256" key="1">
    <source>
        <dbReference type="ARBA" id="ARBA00022448"/>
    </source>
</evidence>